<gene>
    <name evidence="1" type="ORF">GRF29_8g3293913</name>
</gene>
<sequence length="604" mass="68611">MGLFCCFGSADKNAEAPRPAKAPRTTQVPSVERTWVKDESWTTYINETANSEKSPDKAMPQRVRQYIDTLYPDCAQAGSIEDMGEKRYPLRDGTCSPLTYNDILILDNDFTGVVYSVAVIVNLPPNADLTPGKWLDSTEMEEAKVHVPNMLTMIESQNVNAKHTVARIFIGADSVWCRFHPENRDMSVSGVPSGSEEEFKQKNDELAKALRKDKMVPQGIFRASAFERTLQTLYMTHPGCTVWDEGPLQFSVGGKPHTEPTRMLVARVFNAGQDRHFVPEDEIDATVYQVSSGLRPDTEAKYKLLQNRNPQKHHGNIVELSVFIATPLTETWPKYGTYRKSAVMRQAGVTAIMRLDSWSRQQKFERCYLSVYMGADHVRMKIVSDRFGFTTESNDKVLEDSMPVPTDQNLPSLEPFFVTVKKEDEHELFDSEVQFQAIKNLISQRADQDPERYRAMAPMIAVRTTAHFIDSNYPGCETIDEGEFPIVIDDQSVVLSDTRLVVAKDPTKGEKNNIVAAFHLVPQPGGHALFSAEARGKNWLETPEMKVAEEALRQVLVKWYKEDRLADDCMAQVVMGMDVSFYRFVDGERFEDYPDERIQQIRWQ</sequence>
<dbReference type="EMBL" id="WVTA01000002">
    <property type="protein sequence ID" value="KAK3216444.1"/>
    <property type="molecule type" value="Genomic_DNA"/>
</dbReference>
<dbReference type="AlphaFoldDB" id="A0AAN6RMT6"/>
<dbReference type="Proteomes" id="UP001280581">
    <property type="component" value="Unassembled WGS sequence"/>
</dbReference>
<organism evidence="1 2">
    <name type="scientific">Pseudopithomyces chartarum</name>
    <dbReference type="NCBI Taxonomy" id="1892770"/>
    <lineage>
        <taxon>Eukaryota</taxon>
        <taxon>Fungi</taxon>
        <taxon>Dikarya</taxon>
        <taxon>Ascomycota</taxon>
        <taxon>Pezizomycotina</taxon>
        <taxon>Dothideomycetes</taxon>
        <taxon>Pleosporomycetidae</taxon>
        <taxon>Pleosporales</taxon>
        <taxon>Massarineae</taxon>
        <taxon>Didymosphaeriaceae</taxon>
        <taxon>Pseudopithomyces</taxon>
    </lineage>
</organism>
<evidence type="ECO:0000313" key="1">
    <source>
        <dbReference type="EMBL" id="KAK3216444.1"/>
    </source>
</evidence>
<accession>A0AAN6RMT6</accession>
<name>A0AAN6RMT6_9PLEO</name>
<evidence type="ECO:0000313" key="2">
    <source>
        <dbReference type="Proteomes" id="UP001280581"/>
    </source>
</evidence>
<reference evidence="1 2" key="1">
    <citation type="submission" date="2021-02" db="EMBL/GenBank/DDBJ databases">
        <title>Genome assembly of Pseudopithomyces chartarum.</title>
        <authorList>
            <person name="Jauregui R."/>
            <person name="Singh J."/>
            <person name="Voisey C."/>
        </authorList>
    </citation>
    <scope>NUCLEOTIDE SEQUENCE [LARGE SCALE GENOMIC DNA]</scope>
    <source>
        <strain evidence="1 2">AGR01</strain>
    </source>
</reference>
<comment type="caution">
    <text evidence="1">The sequence shown here is derived from an EMBL/GenBank/DDBJ whole genome shotgun (WGS) entry which is preliminary data.</text>
</comment>
<keyword evidence="2" id="KW-1185">Reference proteome</keyword>
<proteinExistence type="predicted"/>
<protein>
    <submittedName>
        <fullName evidence="1">Uncharacterized protein</fullName>
    </submittedName>
</protein>